<gene>
    <name evidence="1" type="ORF">Fot_15600</name>
</gene>
<comment type="caution">
    <text evidence="1">The sequence shown here is derived from an EMBL/GenBank/DDBJ whole genome shotgun (WGS) entry which is preliminary data.</text>
</comment>
<organism evidence="1 2">
    <name type="scientific">Forsythia ovata</name>
    <dbReference type="NCBI Taxonomy" id="205694"/>
    <lineage>
        <taxon>Eukaryota</taxon>
        <taxon>Viridiplantae</taxon>
        <taxon>Streptophyta</taxon>
        <taxon>Embryophyta</taxon>
        <taxon>Tracheophyta</taxon>
        <taxon>Spermatophyta</taxon>
        <taxon>Magnoliopsida</taxon>
        <taxon>eudicotyledons</taxon>
        <taxon>Gunneridae</taxon>
        <taxon>Pentapetalae</taxon>
        <taxon>asterids</taxon>
        <taxon>lamiids</taxon>
        <taxon>Lamiales</taxon>
        <taxon>Oleaceae</taxon>
        <taxon>Forsythieae</taxon>
        <taxon>Forsythia</taxon>
    </lineage>
</organism>
<protein>
    <submittedName>
        <fullName evidence="1">Uncharacterized protein</fullName>
    </submittedName>
</protein>
<evidence type="ECO:0000313" key="1">
    <source>
        <dbReference type="EMBL" id="KAL2546367.1"/>
    </source>
</evidence>
<proteinExistence type="predicted"/>
<name>A0ABD1W9W8_9LAMI</name>
<accession>A0ABD1W9W8</accession>
<reference evidence="2" key="1">
    <citation type="submission" date="2024-07" db="EMBL/GenBank/DDBJ databases">
        <title>Two chromosome-level genome assemblies of Korean endemic species Abeliophyllum distichum and Forsythia ovata (Oleaceae).</title>
        <authorList>
            <person name="Jang H."/>
        </authorList>
    </citation>
    <scope>NUCLEOTIDE SEQUENCE [LARGE SCALE GENOMIC DNA]</scope>
</reference>
<evidence type="ECO:0000313" key="2">
    <source>
        <dbReference type="Proteomes" id="UP001604277"/>
    </source>
</evidence>
<sequence>MTTMVMVVVDFSMTKEVVLVSFQVAGNQFLELHVTVEQPELPEWDICNSIHDGDQGPNRGLGEKRVISYSTAVDNAPKIFKGYHNGVPPSNNNRYCFHALAFAQSRVARPHAFDISP</sequence>
<keyword evidence="2" id="KW-1185">Reference proteome</keyword>
<dbReference type="EMBL" id="JBFOLJ010000004">
    <property type="protein sequence ID" value="KAL2546367.1"/>
    <property type="molecule type" value="Genomic_DNA"/>
</dbReference>
<dbReference type="AlphaFoldDB" id="A0ABD1W9W8"/>
<dbReference type="Proteomes" id="UP001604277">
    <property type="component" value="Unassembled WGS sequence"/>
</dbReference>